<dbReference type="Pfam" id="PF13450">
    <property type="entry name" value="NAD_binding_8"/>
    <property type="match status" value="1"/>
</dbReference>
<keyword evidence="3" id="KW-0285">Flavoprotein</keyword>
<dbReference type="InterPro" id="IPR036188">
    <property type="entry name" value="FAD/NAD-bd_sf"/>
</dbReference>
<sequence>METENMKDPIISERAIDEPRPLKVIYIGAGVSGILAAIQFPKHVPGIELAIYDKNPDIGGTWFENRYPGCACDIPAHSYQLSFESSVDWTSFYATAPEIFKYWQLVADKYNVRRFMTFRHRCIEARWNEVTSQWHVKLINLDTGLIIEDSADVLMSGVGALNQWEWPSIKGLHDFKGPLMHSANWDMAFQPEGKNVAVIGAGSSGIQIVPALLPEVKAMDHYVRGRTWIAASFGSEFVRERNNGNDGNFDYTEDEKRAWKEDLASYKKYRKTLEAGVQGVYPAVMKDSELQAAMRSQFDRDMRERLKAKPELAERIVPDFAPFCKRLTPGPGYLEALVSPKVNVIHDVIASVDETGIITEDGQHRPVDAIVCATGFRSFGGSFPLYGRGGLSLAEYNKDRPETYLAVCMDRFPNYFQTLGPNSGLGAGNLLMVLESVTLYVAQILRKLATGNVKTIEPKRKQVENFTSFCEAYHKRTVFSDKCASWYKSGTTVEERTAGSVIGVWPGSGVHLIKAYRDVRWEDFEMQPSDGNEFGWFGNGWSVGDLKKDREALTWYLNDTKFVHEDLPESKDG</sequence>
<dbReference type="OrthoDB" id="74360at2759"/>
<evidence type="ECO:0000256" key="1">
    <source>
        <dbReference type="ARBA" id="ARBA00001974"/>
    </source>
</evidence>
<comment type="similarity">
    <text evidence="2">Belongs to the FAD-binding monooxygenase family.</text>
</comment>
<evidence type="ECO:0000256" key="4">
    <source>
        <dbReference type="ARBA" id="ARBA00022827"/>
    </source>
</evidence>
<evidence type="ECO:0000256" key="2">
    <source>
        <dbReference type="ARBA" id="ARBA00010139"/>
    </source>
</evidence>
<dbReference type="EMBL" id="LXJU01000020">
    <property type="protein sequence ID" value="OGE49626.1"/>
    <property type="molecule type" value="Genomic_DNA"/>
</dbReference>
<evidence type="ECO:0000256" key="3">
    <source>
        <dbReference type="ARBA" id="ARBA00022630"/>
    </source>
</evidence>
<dbReference type="InterPro" id="IPR051209">
    <property type="entry name" value="FAD-bind_Monooxygenase_sf"/>
</dbReference>
<gene>
    <name evidence="5" type="ORF">PENARI_c020G10870</name>
</gene>
<dbReference type="GeneID" id="34579837"/>
<dbReference type="Proteomes" id="UP000177622">
    <property type="component" value="Unassembled WGS sequence"/>
</dbReference>
<dbReference type="SUPFAM" id="SSF51905">
    <property type="entry name" value="FAD/NAD(P)-binding domain"/>
    <property type="match status" value="1"/>
</dbReference>
<evidence type="ECO:0008006" key="7">
    <source>
        <dbReference type="Google" id="ProtNLM"/>
    </source>
</evidence>
<proteinExistence type="inferred from homology"/>
<keyword evidence="6" id="KW-1185">Reference proteome</keyword>
<accession>A0A1F5L9A0</accession>
<evidence type="ECO:0000313" key="6">
    <source>
        <dbReference type="Proteomes" id="UP000177622"/>
    </source>
</evidence>
<reference evidence="5 6" key="1">
    <citation type="journal article" date="2016" name="Sci. Rep.">
        <title>Penicillium arizonense, a new, genome sequenced fungal species, reveals a high chemical diversity in secreted metabolites.</title>
        <authorList>
            <person name="Grijseels S."/>
            <person name="Nielsen J.C."/>
            <person name="Randelovic M."/>
            <person name="Nielsen J."/>
            <person name="Nielsen K.F."/>
            <person name="Workman M."/>
            <person name="Frisvad J.C."/>
        </authorList>
    </citation>
    <scope>NUCLEOTIDE SEQUENCE [LARGE SCALE GENOMIC DNA]</scope>
    <source>
        <strain evidence="5 6">CBS 141311</strain>
    </source>
</reference>
<comment type="cofactor">
    <cofactor evidence="1">
        <name>FAD</name>
        <dbReference type="ChEBI" id="CHEBI:57692"/>
    </cofactor>
</comment>
<protein>
    <recommendedName>
        <fullName evidence="7">FAD/NAD(P)-binding domain-containing protein</fullName>
    </recommendedName>
</protein>
<name>A0A1F5L9A0_PENAI</name>
<comment type="caution">
    <text evidence="5">The sequence shown here is derived from an EMBL/GenBank/DDBJ whole genome shotgun (WGS) entry which is preliminary data.</text>
</comment>
<dbReference type="Gene3D" id="3.50.50.60">
    <property type="entry name" value="FAD/NAD(P)-binding domain"/>
    <property type="match status" value="3"/>
</dbReference>
<keyword evidence="4" id="KW-0274">FAD</keyword>
<dbReference type="RefSeq" id="XP_022485077.1">
    <property type="nucleotide sequence ID" value="XM_022635103.1"/>
</dbReference>
<dbReference type="PANTHER" id="PTHR42877">
    <property type="entry name" value="L-ORNITHINE N(5)-MONOOXYGENASE-RELATED"/>
    <property type="match status" value="1"/>
</dbReference>
<organism evidence="5 6">
    <name type="scientific">Penicillium arizonense</name>
    <dbReference type="NCBI Taxonomy" id="1835702"/>
    <lineage>
        <taxon>Eukaryota</taxon>
        <taxon>Fungi</taxon>
        <taxon>Dikarya</taxon>
        <taxon>Ascomycota</taxon>
        <taxon>Pezizomycotina</taxon>
        <taxon>Eurotiomycetes</taxon>
        <taxon>Eurotiomycetidae</taxon>
        <taxon>Eurotiales</taxon>
        <taxon>Aspergillaceae</taxon>
        <taxon>Penicillium</taxon>
    </lineage>
</organism>
<dbReference type="AlphaFoldDB" id="A0A1F5L9A0"/>
<dbReference type="PANTHER" id="PTHR42877:SF7">
    <property type="entry name" value="FLAVIN-BINDING MONOOXYGENASE-RELATED"/>
    <property type="match status" value="1"/>
</dbReference>
<evidence type="ECO:0000313" key="5">
    <source>
        <dbReference type="EMBL" id="OGE49626.1"/>
    </source>
</evidence>